<keyword evidence="4" id="KW-1185">Reference proteome</keyword>
<dbReference type="PANTHER" id="PTHR15496:SF2">
    <property type="entry name" value="GENERAL TRANSCRIPTION FACTOR 3C POLYPEPTIDE 4"/>
    <property type="match status" value="1"/>
</dbReference>
<dbReference type="InterPro" id="IPR015943">
    <property type="entry name" value="WD40/YVTN_repeat-like_dom_sf"/>
</dbReference>
<evidence type="ECO:0000313" key="3">
    <source>
        <dbReference type="EMBL" id="KAF7377460.1"/>
    </source>
</evidence>
<comment type="caution">
    <text evidence="3">The sequence shown here is derived from an EMBL/GenBank/DDBJ whole genome shotgun (WGS) entry which is preliminary data.</text>
</comment>
<reference evidence="3" key="1">
    <citation type="submission" date="2020-05" db="EMBL/GenBank/DDBJ databases">
        <title>Mycena genomes resolve the evolution of fungal bioluminescence.</title>
        <authorList>
            <person name="Tsai I.J."/>
        </authorList>
    </citation>
    <scope>NUCLEOTIDE SEQUENCE</scope>
    <source>
        <strain evidence="3">160909Yilan</strain>
    </source>
</reference>
<dbReference type="InterPro" id="IPR044230">
    <property type="entry name" value="GTF3C4"/>
</dbReference>
<sequence length="952" mass="103203">MSSHPIYTSLNVPVVASGPSATAFQWSADGQACFLTKNALYIMTPDHGLNFESSTAIKAAPDQDDVQPLKWHRTLIQFDRAVDYLWPEQSQDWSAIVLGSVDISLWAVTLSPSNISERAGCIVAALSSSMDLTLWTAGRNGIKGTWIKIYDITPFLLEHFANENNTVRALKSQVISIHWSQQADFGLTPTPLDNGSLLVAGTRAGMLLFLRYRNSNVELAETASISDRWIVCVKISPWFAADSGKCDAYLAYATDDGVVSVVKVRQTLEHHPNTSPFGLSLSMRVTLESSPYEICSADRRPCGTFEWVETPGSLILVYHKPGVIHLWRSSQTSDGWSGLRTLPIVRQPNLSAGIRDAMMICLYDGSMHTVHNVSSDPSWTPPSLDDPISTQKLSITARSLFTRVEPGVVDRELENRISAMMSYDGSATVTWLHEADRPGDFSYKHDSKHNSILLVARMWDDTDDEALLQDLTSILQNSRFSSGFAPAHILRSIFFHLHPSKFNQLHHRILDILKVQFEDHSTRINIAPWMGELIPEMRSEFRNSLARHLYGWDVMLLLRMRLSLADFAWQASDTPEKQNMCGEIAQNLLNTISHRILRTILRHLLAAVHCLQPSDVPFALRLVVQSLLPGCPSDLKAEGEDLNTVLRTAVVADDSDIFMSLEETCPACKAEVSLEDITRAVCARGHAWTRCSITTFILSTPFVRTCVGCSRKAFLPLSRRDPATTPNWLPEAGRGLEPSIQCISPLLPSSSPSGALAAPLSQLEVRDCDIASCVVDLAPSVVTCATALAQAAVDFVADASCLIAAGKDVVDATPSCTACAASLGITLPDTSGVVGTLENAGESALSGIEGLFRRGLLSGLFGPKITTASGSKPATVGALTVTFSDPTGPVSAARQTSALKLLNKAVSAANQKKFPFCSIAFGSTGNAATFRCFSSASKSIGSQGPAGAINPS</sequence>
<dbReference type="GO" id="GO:0000127">
    <property type="term" value="C:transcription factor TFIIIC complex"/>
    <property type="evidence" value="ECO:0007669"/>
    <property type="project" value="InterPro"/>
</dbReference>
<evidence type="ECO:0000259" key="1">
    <source>
        <dbReference type="Pfam" id="PF12657"/>
    </source>
</evidence>
<organism evidence="3 4">
    <name type="scientific">Mycena sanguinolenta</name>
    <dbReference type="NCBI Taxonomy" id="230812"/>
    <lineage>
        <taxon>Eukaryota</taxon>
        <taxon>Fungi</taxon>
        <taxon>Dikarya</taxon>
        <taxon>Basidiomycota</taxon>
        <taxon>Agaricomycotina</taxon>
        <taxon>Agaricomycetes</taxon>
        <taxon>Agaricomycetidae</taxon>
        <taxon>Agaricales</taxon>
        <taxon>Marasmiineae</taxon>
        <taxon>Mycenaceae</taxon>
        <taxon>Mycena</taxon>
    </lineage>
</organism>
<evidence type="ECO:0000259" key="2">
    <source>
        <dbReference type="Pfam" id="PF12660"/>
    </source>
</evidence>
<dbReference type="InterPro" id="IPR024764">
    <property type="entry name" value="TFIIIC_Znf"/>
</dbReference>
<protein>
    <recommendedName>
        <fullName evidence="5">Transcription factor IIIC 90kDa subunit N-terminal domain-containing protein</fullName>
    </recommendedName>
</protein>
<dbReference type="OrthoDB" id="421374at2759"/>
<dbReference type="SUPFAM" id="SSF50978">
    <property type="entry name" value="WD40 repeat-like"/>
    <property type="match status" value="1"/>
</dbReference>
<dbReference type="PANTHER" id="PTHR15496">
    <property type="entry name" value="GENERAL TRANSCRIPTION FACTOR 3C POLYPEPTIDE 4 FAMILY"/>
    <property type="match status" value="1"/>
</dbReference>
<proteinExistence type="predicted"/>
<feature type="domain" description="Transcription factor IIIC putative zinc-finger" evidence="2">
    <location>
        <begin position="660"/>
        <end position="714"/>
    </location>
</feature>
<dbReference type="GO" id="GO:0006384">
    <property type="term" value="P:transcription initiation at RNA polymerase III promoter"/>
    <property type="evidence" value="ECO:0007669"/>
    <property type="project" value="InterPro"/>
</dbReference>
<dbReference type="GO" id="GO:0004402">
    <property type="term" value="F:histone acetyltransferase activity"/>
    <property type="evidence" value="ECO:0007669"/>
    <property type="project" value="InterPro"/>
</dbReference>
<accession>A0A8H6ZEC4</accession>
<dbReference type="Gene3D" id="2.130.10.10">
    <property type="entry name" value="YVTN repeat-like/Quinoprotein amine dehydrogenase"/>
    <property type="match status" value="1"/>
</dbReference>
<evidence type="ECO:0008006" key="5">
    <source>
        <dbReference type="Google" id="ProtNLM"/>
    </source>
</evidence>
<name>A0A8H6ZEC4_9AGAR</name>
<evidence type="ECO:0000313" key="4">
    <source>
        <dbReference type="Proteomes" id="UP000623467"/>
    </source>
</evidence>
<dbReference type="InterPro" id="IPR036322">
    <property type="entry name" value="WD40_repeat_dom_sf"/>
</dbReference>
<dbReference type="EMBL" id="JACAZH010000001">
    <property type="protein sequence ID" value="KAF7377460.1"/>
    <property type="molecule type" value="Genomic_DNA"/>
</dbReference>
<feature type="domain" description="Transcription factor IIIC 90kDa subunit N-terminal" evidence="1">
    <location>
        <begin position="26"/>
        <end position="333"/>
    </location>
</feature>
<gene>
    <name evidence="3" type="ORF">MSAN_00167800</name>
</gene>
<dbReference type="InterPro" id="IPR024761">
    <property type="entry name" value="TFIIIC_delta_N"/>
</dbReference>
<dbReference type="AlphaFoldDB" id="A0A8H6ZEC4"/>
<dbReference type="Proteomes" id="UP000623467">
    <property type="component" value="Unassembled WGS sequence"/>
</dbReference>
<dbReference type="Pfam" id="PF12657">
    <property type="entry name" value="TFIIIC_delta"/>
    <property type="match status" value="1"/>
</dbReference>
<dbReference type="Pfam" id="PF12660">
    <property type="entry name" value="zf-TFIIIC"/>
    <property type="match status" value="1"/>
</dbReference>
<dbReference type="Gene3D" id="1.10.1740.120">
    <property type="match status" value="1"/>
</dbReference>